<dbReference type="GO" id="GO:0004326">
    <property type="term" value="F:tetrahydrofolylpolyglutamate synthase activity"/>
    <property type="evidence" value="ECO:0007669"/>
    <property type="project" value="InterPro"/>
</dbReference>
<dbReference type="PANTHER" id="PTHR43692:SF1">
    <property type="entry name" value="UDP-N-ACETYLMURAMOYLALANINE--D-GLUTAMATE LIGASE"/>
    <property type="match status" value="1"/>
</dbReference>
<evidence type="ECO:0000313" key="13">
    <source>
        <dbReference type="EMBL" id="RBM05228.1"/>
    </source>
</evidence>
<keyword evidence="6 9" id="KW-0547">Nucleotide-binding</keyword>
<dbReference type="InterPro" id="IPR036565">
    <property type="entry name" value="Mur-like_cat_sf"/>
</dbReference>
<gene>
    <name evidence="9" type="primary">murD</name>
    <name evidence="13" type="ORF">NJLHNGOC_13710</name>
</gene>
<dbReference type="SUPFAM" id="SSF51984">
    <property type="entry name" value="MurCD N-terminal domain"/>
    <property type="match status" value="1"/>
</dbReference>
<evidence type="ECO:0000256" key="4">
    <source>
        <dbReference type="ARBA" id="ARBA00022598"/>
    </source>
</evidence>
<keyword evidence="5 9" id="KW-0132">Cell division</keyword>
<dbReference type="PROSITE" id="PS01011">
    <property type="entry name" value="FOLYLPOLYGLU_SYNT_1"/>
    <property type="match status" value="1"/>
</dbReference>
<keyword evidence="9 10" id="KW-0133">Cell shape</keyword>
<dbReference type="InterPro" id="IPR013221">
    <property type="entry name" value="Mur_ligase_cen"/>
</dbReference>
<feature type="binding site" evidence="9">
    <location>
        <begin position="123"/>
        <end position="129"/>
    </location>
    <ligand>
        <name>ATP</name>
        <dbReference type="ChEBI" id="CHEBI:30616"/>
    </ligand>
</feature>
<dbReference type="InterPro" id="IPR036615">
    <property type="entry name" value="Mur_ligase_C_dom_sf"/>
</dbReference>
<protein>
    <recommendedName>
        <fullName evidence="9 10">UDP-N-acetylmuramoylalanine--D-glutamate ligase</fullName>
        <ecNumber evidence="9 10">6.3.2.9</ecNumber>
    </recommendedName>
    <alternativeName>
        <fullName evidence="9">D-glutamic acid-adding enzyme</fullName>
    </alternativeName>
    <alternativeName>
        <fullName evidence="9">UDP-N-acetylmuramoyl-L-alanyl-D-glutamate synthetase</fullName>
    </alternativeName>
</protein>
<evidence type="ECO:0000256" key="10">
    <source>
        <dbReference type="RuleBase" id="RU003664"/>
    </source>
</evidence>
<evidence type="ECO:0000259" key="12">
    <source>
        <dbReference type="Pfam" id="PF08245"/>
    </source>
</evidence>
<sequence>MTPFPADLFDGQTIGVLGLGRNGMAAARALAHIGARVQAWDDTTRPDAAAGAAIPGLTFAPFTDMTGFDALVMSPGIPHVLPAPHPVAAMARAAGVPILSDADFLFQAVRRAGSRARFVGVTGTNGKSTTTVLLAHLLRHAGISVAEGGNLGPAALSLPLLPDNGVYVLEMSSYMLERLGSLHFDAACLLNLTPDHLDRHGDMEGYSRAKLHIFDRQGTGDLAVIGNTVPRHDGLAANLRQRGITVMEISGDAHAPDLWVENHVLHDRAGAIADLSHAPSLPGTHNAENAAAAVAIAQWLGCPRAGTGAALASFDGLPHRQKTIGTIDGIRFIDDSKATNADAAARAMSCHDRMIWIAGGVAKAGGIEDLSPLFAHVVHAFLIGRDAPLLARTLERHGVAFTMAETMERAVPAALAAARAEHVPTVLLSPACASFDQFTGFEARGHRFAELVRALAGEPDATARQARR</sequence>
<proteinExistence type="inferred from homology"/>
<dbReference type="GO" id="GO:0005737">
    <property type="term" value="C:cytoplasm"/>
    <property type="evidence" value="ECO:0007669"/>
    <property type="project" value="UniProtKB-SubCell"/>
</dbReference>
<evidence type="ECO:0000256" key="1">
    <source>
        <dbReference type="ARBA" id="ARBA00004496"/>
    </source>
</evidence>
<dbReference type="Gene3D" id="3.90.190.20">
    <property type="entry name" value="Mur ligase, C-terminal domain"/>
    <property type="match status" value="1"/>
</dbReference>
<dbReference type="Proteomes" id="UP000252680">
    <property type="component" value="Unassembled WGS sequence"/>
</dbReference>
<evidence type="ECO:0000256" key="3">
    <source>
        <dbReference type="ARBA" id="ARBA00022490"/>
    </source>
</evidence>
<evidence type="ECO:0000256" key="6">
    <source>
        <dbReference type="ARBA" id="ARBA00022741"/>
    </source>
</evidence>
<dbReference type="GO" id="GO:0005524">
    <property type="term" value="F:ATP binding"/>
    <property type="evidence" value="ECO:0007669"/>
    <property type="project" value="UniProtKB-UniRule"/>
</dbReference>
<evidence type="ECO:0000256" key="2">
    <source>
        <dbReference type="ARBA" id="ARBA00004752"/>
    </source>
</evidence>
<comment type="catalytic activity">
    <reaction evidence="9 10">
        <text>UDP-N-acetyl-alpha-D-muramoyl-L-alanine + D-glutamate + ATP = UDP-N-acetyl-alpha-D-muramoyl-L-alanyl-D-glutamate + ADP + phosphate + H(+)</text>
        <dbReference type="Rhea" id="RHEA:16429"/>
        <dbReference type="ChEBI" id="CHEBI:15378"/>
        <dbReference type="ChEBI" id="CHEBI:29986"/>
        <dbReference type="ChEBI" id="CHEBI:30616"/>
        <dbReference type="ChEBI" id="CHEBI:43474"/>
        <dbReference type="ChEBI" id="CHEBI:83898"/>
        <dbReference type="ChEBI" id="CHEBI:83900"/>
        <dbReference type="ChEBI" id="CHEBI:456216"/>
        <dbReference type="EC" id="6.3.2.9"/>
    </reaction>
</comment>
<dbReference type="AlphaFoldDB" id="A0A365YRB0"/>
<accession>A0A365YRB0</accession>
<feature type="domain" description="Mur ligase central" evidence="12">
    <location>
        <begin position="121"/>
        <end position="297"/>
    </location>
</feature>
<dbReference type="GO" id="GO:0071555">
    <property type="term" value="P:cell wall organization"/>
    <property type="evidence" value="ECO:0007669"/>
    <property type="project" value="UniProtKB-KW"/>
</dbReference>
<dbReference type="Pfam" id="PF02875">
    <property type="entry name" value="Mur_ligase_C"/>
    <property type="match status" value="1"/>
</dbReference>
<dbReference type="SUPFAM" id="SSF53244">
    <property type="entry name" value="MurD-like peptide ligases, peptide-binding domain"/>
    <property type="match status" value="1"/>
</dbReference>
<dbReference type="GO" id="GO:0008764">
    <property type="term" value="F:UDP-N-acetylmuramoylalanine-D-glutamate ligase activity"/>
    <property type="evidence" value="ECO:0007669"/>
    <property type="project" value="UniProtKB-UniRule"/>
</dbReference>
<evidence type="ECO:0000256" key="8">
    <source>
        <dbReference type="ARBA" id="ARBA00023306"/>
    </source>
</evidence>
<evidence type="ECO:0000256" key="9">
    <source>
        <dbReference type="HAMAP-Rule" id="MF_00639"/>
    </source>
</evidence>
<evidence type="ECO:0000313" key="14">
    <source>
        <dbReference type="Proteomes" id="UP000252680"/>
    </source>
</evidence>
<dbReference type="InterPro" id="IPR004101">
    <property type="entry name" value="Mur_ligase_C"/>
</dbReference>
<comment type="pathway">
    <text evidence="2 9 10">Cell wall biogenesis; peptidoglycan biosynthesis.</text>
</comment>
<keyword evidence="4 9" id="KW-0436">Ligase</keyword>
<dbReference type="EMBL" id="QEXL01000021">
    <property type="protein sequence ID" value="RBM05228.1"/>
    <property type="molecule type" value="Genomic_DNA"/>
</dbReference>
<dbReference type="Gene3D" id="3.40.50.720">
    <property type="entry name" value="NAD(P)-binding Rossmann-like Domain"/>
    <property type="match status" value="1"/>
</dbReference>
<keyword evidence="14" id="KW-1185">Reference proteome</keyword>
<dbReference type="Gene3D" id="3.40.1190.10">
    <property type="entry name" value="Mur-like, catalytic domain"/>
    <property type="match status" value="1"/>
</dbReference>
<evidence type="ECO:0000259" key="11">
    <source>
        <dbReference type="Pfam" id="PF02875"/>
    </source>
</evidence>
<keyword evidence="9 10" id="KW-0961">Cell wall biogenesis/degradation</keyword>
<dbReference type="InterPro" id="IPR018109">
    <property type="entry name" value="Folylpolyglutamate_synth_CS"/>
</dbReference>
<dbReference type="GO" id="GO:0009252">
    <property type="term" value="P:peptidoglycan biosynthetic process"/>
    <property type="evidence" value="ECO:0007669"/>
    <property type="project" value="UniProtKB-UniRule"/>
</dbReference>
<dbReference type="Pfam" id="PF08245">
    <property type="entry name" value="Mur_ligase_M"/>
    <property type="match status" value="1"/>
</dbReference>
<comment type="caution">
    <text evidence="13">The sequence shown here is derived from an EMBL/GenBank/DDBJ whole genome shotgun (WGS) entry which is preliminary data.</text>
</comment>
<dbReference type="UniPathway" id="UPA00219"/>
<keyword evidence="8 9" id="KW-0131">Cell cycle</keyword>
<organism evidence="13 14">
    <name type="scientific">Novacetimonas cocois</name>
    <dbReference type="NCBI Taxonomy" id="1747507"/>
    <lineage>
        <taxon>Bacteria</taxon>
        <taxon>Pseudomonadati</taxon>
        <taxon>Pseudomonadota</taxon>
        <taxon>Alphaproteobacteria</taxon>
        <taxon>Acetobacterales</taxon>
        <taxon>Acetobacteraceae</taxon>
        <taxon>Novacetimonas</taxon>
    </lineage>
</organism>
<keyword evidence="3 9" id="KW-0963">Cytoplasm</keyword>
<evidence type="ECO:0000256" key="7">
    <source>
        <dbReference type="ARBA" id="ARBA00022840"/>
    </source>
</evidence>
<comment type="subcellular location">
    <subcellularLocation>
        <location evidence="1 9 10">Cytoplasm</location>
    </subcellularLocation>
</comment>
<name>A0A365YRB0_9PROT</name>
<dbReference type="RefSeq" id="WP_113596874.1">
    <property type="nucleotide sequence ID" value="NZ_QEXL01000021.1"/>
</dbReference>
<comment type="similarity">
    <text evidence="9">Belongs to the MurCDEF family.</text>
</comment>
<dbReference type="OrthoDB" id="9809796at2"/>
<dbReference type="GO" id="GO:0051301">
    <property type="term" value="P:cell division"/>
    <property type="evidence" value="ECO:0007669"/>
    <property type="project" value="UniProtKB-KW"/>
</dbReference>
<comment type="function">
    <text evidence="9 10">Cell wall formation. Catalyzes the addition of glutamate to the nucleotide precursor UDP-N-acetylmuramoyl-L-alanine (UMA).</text>
</comment>
<evidence type="ECO:0000256" key="5">
    <source>
        <dbReference type="ARBA" id="ARBA00022618"/>
    </source>
</evidence>
<dbReference type="SUPFAM" id="SSF53623">
    <property type="entry name" value="MurD-like peptide ligases, catalytic domain"/>
    <property type="match status" value="1"/>
</dbReference>
<dbReference type="GO" id="GO:0008360">
    <property type="term" value="P:regulation of cell shape"/>
    <property type="evidence" value="ECO:0007669"/>
    <property type="project" value="UniProtKB-KW"/>
</dbReference>
<dbReference type="InterPro" id="IPR005762">
    <property type="entry name" value="MurD"/>
</dbReference>
<keyword evidence="7 9" id="KW-0067">ATP-binding</keyword>
<dbReference type="EC" id="6.3.2.9" evidence="9 10"/>
<keyword evidence="9 10" id="KW-0573">Peptidoglycan synthesis</keyword>
<dbReference type="PANTHER" id="PTHR43692">
    <property type="entry name" value="UDP-N-ACETYLMURAMOYLALANINE--D-GLUTAMATE LIGASE"/>
    <property type="match status" value="1"/>
</dbReference>
<dbReference type="HAMAP" id="MF_00639">
    <property type="entry name" value="MurD"/>
    <property type="match status" value="1"/>
</dbReference>
<dbReference type="NCBIfam" id="TIGR01087">
    <property type="entry name" value="murD"/>
    <property type="match status" value="1"/>
</dbReference>
<feature type="domain" description="Mur ligase C-terminal" evidence="11">
    <location>
        <begin position="319"/>
        <end position="432"/>
    </location>
</feature>
<reference evidence="13 14" key="1">
    <citation type="submission" date="2018-05" db="EMBL/GenBank/DDBJ databases">
        <title>Komagataeibacter cocois sp. nov., for a novel cellulose- producing strain isolated from coconut milk.</title>
        <authorList>
            <person name="Liu L."/>
            <person name="Wang Y."/>
            <person name="Liu S."/>
            <person name="Bi J."/>
            <person name="Chen H."/>
            <person name="Deng J."/>
            <person name="Zhang C."/>
            <person name="Hu Q."/>
            <person name="Li C."/>
        </authorList>
    </citation>
    <scope>NUCLEOTIDE SEQUENCE [LARGE SCALE GENOMIC DNA]</scope>
    <source>
        <strain evidence="13 14">WE7</strain>
    </source>
</reference>